<dbReference type="PROSITE" id="PS00283">
    <property type="entry name" value="SOYBEAN_KUNITZ"/>
    <property type="match status" value="1"/>
</dbReference>
<comment type="caution">
    <text evidence="2">The sequence shown here is derived from an EMBL/GenBank/DDBJ whole genome shotgun (WGS) entry which is preliminary data.</text>
</comment>
<dbReference type="CDD" id="cd23375">
    <property type="entry name" value="beta-trefoil_STI_VvMLP-like"/>
    <property type="match status" value="1"/>
</dbReference>
<evidence type="ECO:0000313" key="2">
    <source>
        <dbReference type="EMBL" id="KAK4749040.1"/>
    </source>
</evidence>
<dbReference type="EMBL" id="JAXIOK010000018">
    <property type="protein sequence ID" value="KAK4749040.1"/>
    <property type="molecule type" value="Genomic_DNA"/>
</dbReference>
<reference evidence="2 3" key="1">
    <citation type="journal article" date="2023" name="Hortic Res">
        <title>Pangenome of water caltrop reveals structural variations and asymmetric subgenome divergence after allopolyploidization.</title>
        <authorList>
            <person name="Zhang X."/>
            <person name="Chen Y."/>
            <person name="Wang L."/>
            <person name="Yuan Y."/>
            <person name="Fang M."/>
            <person name="Shi L."/>
            <person name="Lu R."/>
            <person name="Comes H.P."/>
            <person name="Ma Y."/>
            <person name="Chen Y."/>
            <person name="Huang G."/>
            <person name="Zhou Y."/>
            <person name="Zheng Z."/>
            <person name="Qiu Y."/>
        </authorList>
    </citation>
    <scope>NUCLEOTIDE SEQUENCE [LARGE SCALE GENOMIC DNA]</scope>
    <source>
        <tissue evidence="2">Roots</tissue>
    </source>
</reference>
<dbReference type="SMART" id="SM00452">
    <property type="entry name" value="STI"/>
    <property type="match status" value="1"/>
</dbReference>
<dbReference type="SUPFAM" id="SSF50386">
    <property type="entry name" value="STI-like"/>
    <property type="match status" value="1"/>
</dbReference>
<keyword evidence="3" id="KW-1185">Reference proteome</keyword>
<gene>
    <name evidence="2" type="ORF">SAY87_026489</name>
</gene>
<dbReference type="InterPro" id="IPR002160">
    <property type="entry name" value="Prot_inh_Kunz-lg"/>
</dbReference>
<proteinExistence type="predicted"/>
<sequence>MALAPLSSILSLLLAFSLSPSLASSPPAKPILDLDGHRLLTGTKYYILPVIRGRGGGVTMGQPMNGTCPLAVVQDRFEVSRGLPVTFFPASGGKGVVRVSTDLNIKFSSAASICIQSTIWKLGPYDEGTGQWFVTTGGRAGNPGRETVSNWFKIEELGGKDYKLVFCPTVCSYCKVLCRDVGVYIDNGGARRLALSDTPFRVMFKKA</sequence>
<dbReference type="PANTHER" id="PTHR33107:SF5">
    <property type="entry name" value="KUNITZ TRYPSIN INHIBITOR 5"/>
    <property type="match status" value="1"/>
</dbReference>
<name>A0AAN7GZM8_9MYRT</name>
<dbReference type="PANTHER" id="PTHR33107">
    <property type="entry name" value="KUNITZ TRYPSIN INHIBITOR 2"/>
    <property type="match status" value="1"/>
</dbReference>
<protein>
    <submittedName>
        <fullName evidence="2">Uncharacterized protein</fullName>
    </submittedName>
</protein>
<dbReference type="Proteomes" id="UP001345219">
    <property type="component" value="Chromosome 21"/>
</dbReference>
<dbReference type="GO" id="GO:0004866">
    <property type="term" value="F:endopeptidase inhibitor activity"/>
    <property type="evidence" value="ECO:0007669"/>
    <property type="project" value="InterPro"/>
</dbReference>
<accession>A0AAN7GZM8</accession>
<feature type="chain" id="PRO_5042938621" evidence="1">
    <location>
        <begin position="24"/>
        <end position="207"/>
    </location>
</feature>
<keyword evidence="1" id="KW-0732">Signal</keyword>
<dbReference type="PRINTS" id="PR00291">
    <property type="entry name" value="KUNITZINHBTR"/>
</dbReference>
<dbReference type="InterPro" id="IPR011065">
    <property type="entry name" value="Kunitz_inhibitor_STI-like_sf"/>
</dbReference>
<dbReference type="AlphaFoldDB" id="A0AAN7GZM8"/>
<feature type="signal peptide" evidence="1">
    <location>
        <begin position="1"/>
        <end position="23"/>
    </location>
</feature>
<evidence type="ECO:0000313" key="3">
    <source>
        <dbReference type="Proteomes" id="UP001345219"/>
    </source>
</evidence>
<evidence type="ECO:0000256" key="1">
    <source>
        <dbReference type="SAM" id="SignalP"/>
    </source>
</evidence>
<organism evidence="2 3">
    <name type="scientific">Trapa incisa</name>
    <dbReference type="NCBI Taxonomy" id="236973"/>
    <lineage>
        <taxon>Eukaryota</taxon>
        <taxon>Viridiplantae</taxon>
        <taxon>Streptophyta</taxon>
        <taxon>Embryophyta</taxon>
        <taxon>Tracheophyta</taxon>
        <taxon>Spermatophyta</taxon>
        <taxon>Magnoliopsida</taxon>
        <taxon>eudicotyledons</taxon>
        <taxon>Gunneridae</taxon>
        <taxon>Pentapetalae</taxon>
        <taxon>rosids</taxon>
        <taxon>malvids</taxon>
        <taxon>Myrtales</taxon>
        <taxon>Lythraceae</taxon>
        <taxon>Trapa</taxon>
    </lineage>
</organism>
<dbReference type="Pfam" id="PF00197">
    <property type="entry name" value="Kunitz_legume"/>
    <property type="match status" value="1"/>
</dbReference>
<dbReference type="Gene3D" id="2.80.10.50">
    <property type="match status" value="1"/>
</dbReference>